<sequence>MFAIGVPPRHRLPFTTVVVDQISFKHTHRDRAGFTCKEQVTLNIHVLAVRLDGLRKPNNDNDKAA</sequence>
<dbReference type="EMBL" id="LT670817">
    <property type="protein sequence ID" value="SHH04647.1"/>
    <property type="molecule type" value="Genomic_DNA"/>
</dbReference>
<dbReference type="Proteomes" id="UP000189796">
    <property type="component" value="Chromosome I"/>
</dbReference>
<reference evidence="1 2" key="1">
    <citation type="submission" date="2016-11" db="EMBL/GenBank/DDBJ databases">
        <authorList>
            <person name="Jaros S."/>
            <person name="Januszkiewicz K."/>
            <person name="Wedrychowicz H."/>
        </authorList>
    </citation>
    <scope>NUCLEOTIDE SEQUENCE [LARGE SCALE GENOMIC DNA]</scope>
    <source>
        <strain evidence="1 2">GAS138</strain>
    </source>
</reference>
<evidence type="ECO:0000313" key="2">
    <source>
        <dbReference type="Proteomes" id="UP000189796"/>
    </source>
</evidence>
<evidence type="ECO:0000313" key="1">
    <source>
        <dbReference type="EMBL" id="SHH04647.1"/>
    </source>
</evidence>
<proteinExistence type="predicted"/>
<organism evidence="1 2">
    <name type="scientific">Bradyrhizobium erythrophlei</name>
    <dbReference type="NCBI Taxonomy" id="1437360"/>
    <lineage>
        <taxon>Bacteria</taxon>
        <taxon>Pseudomonadati</taxon>
        <taxon>Pseudomonadota</taxon>
        <taxon>Alphaproteobacteria</taxon>
        <taxon>Hyphomicrobiales</taxon>
        <taxon>Nitrobacteraceae</taxon>
        <taxon>Bradyrhizobium</taxon>
    </lineage>
</organism>
<dbReference type="RefSeq" id="WP_079602476.1">
    <property type="nucleotide sequence ID" value="NZ_LT670817.1"/>
</dbReference>
<gene>
    <name evidence="1" type="ORF">SAMN05443248_3489</name>
</gene>
<name>A0A1M5PRY4_9BRAD</name>
<dbReference type="AlphaFoldDB" id="A0A1M5PRY4"/>
<dbReference type="OrthoDB" id="9899727at2"/>
<accession>A0A1M5PRY4</accession>
<protein>
    <submittedName>
        <fullName evidence="1">Uncharacterized protein</fullName>
    </submittedName>
</protein>